<dbReference type="RefSeq" id="WP_173947531.1">
    <property type="nucleotide sequence ID" value="NZ_CP102845.1"/>
</dbReference>
<feature type="transmembrane region" description="Helical" evidence="1">
    <location>
        <begin position="39"/>
        <end position="57"/>
    </location>
</feature>
<feature type="transmembrane region" description="Helical" evidence="1">
    <location>
        <begin position="12"/>
        <end position="33"/>
    </location>
</feature>
<dbReference type="InterPro" id="IPR050697">
    <property type="entry name" value="Adenylyl/Guanylyl_Cyclase_3/4"/>
</dbReference>
<feature type="transmembrane region" description="Helical" evidence="1">
    <location>
        <begin position="112"/>
        <end position="134"/>
    </location>
</feature>
<keyword evidence="1" id="KW-0812">Transmembrane</keyword>
<feature type="transmembrane region" description="Helical" evidence="1">
    <location>
        <begin position="77"/>
        <end position="100"/>
    </location>
</feature>
<keyword evidence="1" id="KW-1133">Transmembrane helix</keyword>
<dbReference type="PROSITE" id="PS50125">
    <property type="entry name" value="GUANYLATE_CYCLASE_2"/>
    <property type="match status" value="1"/>
</dbReference>
<dbReference type="Pfam" id="PF00211">
    <property type="entry name" value="Guanylate_cyc"/>
    <property type="match status" value="1"/>
</dbReference>
<dbReference type="CDD" id="cd07302">
    <property type="entry name" value="CHD"/>
    <property type="match status" value="1"/>
</dbReference>
<dbReference type="Proteomes" id="UP001017257">
    <property type="component" value="Chromosome"/>
</dbReference>
<dbReference type="PANTHER" id="PTHR43081:SF19">
    <property type="entry name" value="PH-SENSITIVE ADENYLATE CYCLASE RV1264"/>
    <property type="match status" value="1"/>
</dbReference>
<evidence type="ECO:0000259" key="2">
    <source>
        <dbReference type="PROSITE" id="PS50125"/>
    </source>
</evidence>
<reference evidence="3" key="1">
    <citation type="submission" date="2022-08" db="EMBL/GenBank/DDBJ databases">
        <title>Microvirga terrae sp. nov., isolated from soil.</title>
        <authorList>
            <person name="Kim K.H."/>
            <person name="Seo Y.L."/>
            <person name="Kim J.M."/>
            <person name="Lee J.K."/>
            <person name="Han D.M."/>
            <person name="Jeon C.O."/>
        </authorList>
    </citation>
    <scope>NUCLEOTIDE SEQUENCE</scope>
    <source>
        <strain evidence="3">R24</strain>
    </source>
</reference>
<dbReference type="EMBL" id="CP102845">
    <property type="protein sequence ID" value="UVF18991.1"/>
    <property type="molecule type" value="Genomic_DNA"/>
</dbReference>
<protein>
    <submittedName>
        <fullName evidence="3">Adenylate/guanylate cyclase domain-containing protein</fullName>
    </submittedName>
</protein>
<feature type="domain" description="Guanylate cyclase" evidence="2">
    <location>
        <begin position="156"/>
        <end position="285"/>
    </location>
</feature>
<dbReference type="Gene3D" id="3.30.70.1230">
    <property type="entry name" value="Nucleotide cyclase"/>
    <property type="match status" value="1"/>
</dbReference>
<dbReference type="SUPFAM" id="SSF55073">
    <property type="entry name" value="Nucleotide cyclase"/>
    <property type="match status" value="1"/>
</dbReference>
<dbReference type="InterPro" id="IPR001054">
    <property type="entry name" value="A/G_cyclase"/>
</dbReference>
<evidence type="ECO:0000313" key="3">
    <source>
        <dbReference type="EMBL" id="UVF18991.1"/>
    </source>
</evidence>
<keyword evidence="1" id="KW-0472">Membrane</keyword>
<accession>A0ABY5RP10</accession>
<organism evidence="3 4">
    <name type="scientific">Microvirga terrae</name>
    <dbReference type="NCBI Taxonomy" id="2740529"/>
    <lineage>
        <taxon>Bacteria</taxon>
        <taxon>Pseudomonadati</taxon>
        <taxon>Pseudomonadota</taxon>
        <taxon>Alphaproteobacteria</taxon>
        <taxon>Hyphomicrobiales</taxon>
        <taxon>Methylobacteriaceae</taxon>
        <taxon>Microvirga</taxon>
    </lineage>
</organism>
<dbReference type="InterPro" id="IPR029787">
    <property type="entry name" value="Nucleotide_cyclase"/>
</dbReference>
<gene>
    <name evidence="3" type="ORF">HPT29_021395</name>
</gene>
<name>A0ABY5RP10_9HYPH</name>
<evidence type="ECO:0000256" key="1">
    <source>
        <dbReference type="SAM" id="Phobius"/>
    </source>
</evidence>
<sequence>MAMPITARNKLVSILTATVVFTTLATLAVVAVGEHFHGGMTNGLIVGAGVGCLEEFYVQGKRGRWMRSIHPLKYLAIYALMVWAIYLVGVHLTMLIYGSGDELQAFYGRLPIALPVFLGFAVASILIIRVIHFIGMADLLHLMLGTYHRPVLTRKVILFLDINGSTAIAEHLGALKARDLIAKFFFDISKPLTDHGGDVYLYKGDGLIATWDWDKAVRREAVLRAVDAMDVAIRSQHDAFQARFGLMPSYRIGIHGGEVVISEQGDTKRSIGIYGDPINIAARLEEVARIHGVACVASGDLADALECGTTTRMAYLGTESVRGISHPIRIFTYRPA</sequence>
<evidence type="ECO:0000313" key="4">
    <source>
        <dbReference type="Proteomes" id="UP001017257"/>
    </source>
</evidence>
<proteinExistence type="predicted"/>
<dbReference type="PANTHER" id="PTHR43081">
    <property type="entry name" value="ADENYLATE CYCLASE, TERMINAL-DIFFERENTIATION SPECIFIC-RELATED"/>
    <property type="match status" value="1"/>
</dbReference>
<keyword evidence="4" id="KW-1185">Reference proteome</keyword>